<comment type="similarity">
    <text evidence="3 8">Belongs to the methylenetetrahydrofolate reductase family.</text>
</comment>
<evidence type="ECO:0000256" key="7">
    <source>
        <dbReference type="ARBA" id="ARBA00048628"/>
    </source>
</evidence>
<evidence type="ECO:0000313" key="9">
    <source>
        <dbReference type="EMBL" id="MFC4651509.1"/>
    </source>
</evidence>
<reference evidence="10" key="1">
    <citation type="journal article" date="2019" name="Int. J. Syst. Evol. Microbiol.">
        <title>The Global Catalogue of Microorganisms (GCM) 10K type strain sequencing project: providing services to taxonomists for standard genome sequencing and annotation.</title>
        <authorList>
            <consortium name="The Broad Institute Genomics Platform"/>
            <consortium name="The Broad Institute Genome Sequencing Center for Infectious Disease"/>
            <person name="Wu L."/>
            <person name="Ma J."/>
        </authorList>
    </citation>
    <scope>NUCLEOTIDE SEQUENCE [LARGE SCALE GENOMIC DNA]</scope>
    <source>
        <strain evidence="10">CCUG 63287</strain>
    </source>
</reference>
<dbReference type="InterPro" id="IPR003171">
    <property type="entry name" value="Mehydrof_redctse-like"/>
</dbReference>
<comment type="caution">
    <text evidence="9">The sequence shown here is derived from an EMBL/GenBank/DDBJ whole genome shotgun (WGS) entry which is preliminary data.</text>
</comment>
<comment type="cofactor">
    <cofactor evidence="1 8">
        <name>FAD</name>
        <dbReference type="ChEBI" id="CHEBI:57692"/>
    </cofactor>
</comment>
<evidence type="ECO:0000256" key="5">
    <source>
        <dbReference type="ARBA" id="ARBA00022827"/>
    </source>
</evidence>
<dbReference type="EMBL" id="JBHSGD010000001">
    <property type="protein sequence ID" value="MFC4651509.1"/>
    <property type="molecule type" value="Genomic_DNA"/>
</dbReference>
<dbReference type="SUPFAM" id="SSF51730">
    <property type="entry name" value="FAD-linked oxidoreductase"/>
    <property type="match status" value="1"/>
</dbReference>
<dbReference type="Proteomes" id="UP001595987">
    <property type="component" value="Unassembled WGS sequence"/>
</dbReference>
<dbReference type="PANTHER" id="PTHR45754:SF3">
    <property type="entry name" value="METHYLENETETRAHYDROFOLATE REDUCTASE (NADPH)"/>
    <property type="match status" value="1"/>
</dbReference>
<evidence type="ECO:0000256" key="3">
    <source>
        <dbReference type="ARBA" id="ARBA00006743"/>
    </source>
</evidence>
<evidence type="ECO:0000256" key="6">
    <source>
        <dbReference type="ARBA" id="ARBA00023002"/>
    </source>
</evidence>
<organism evidence="9 10">
    <name type="scientific">Lactococcus nasutitermitis</name>
    <dbReference type="NCBI Taxonomy" id="1652957"/>
    <lineage>
        <taxon>Bacteria</taxon>
        <taxon>Bacillati</taxon>
        <taxon>Bacillota</taxon>
        <taxon>Bacilli</taxon>
        <taxon>Lactobacillales</taxon>
        <taxon>Streptococcaceae</taxon>
        <taxon>Lactococcus</taxon>
    </lineage>
</organism>
<evidence type="ECO:0000313" key="10">
    <source>
        <dbReference type="Proteomes" id="UP001595987"/>
    </source>
</evidence>
<dbReference type="PANTHER" id="PTHR45754">
    <property type="entry name" value="METHYLENETETRAHYDROFOLATE REDUCTASE"/>
    <property type="match status" value="1"/>
</dbReference>
<keyword evidence="6 8" id="KW-0560">Oxidoreductase</keyword>
<dbReference type="Gene3D" id="3.20.20.220">
    <property type="match status" value="1"/>
</dbReference>
<keyword evidence="4 8" id="KW-0285">Flavoprotein</keyword>
<sequence length="284" mass="32034">MKISDIYKEKNRQNKSVVSLEVFPPQTSQGEKTIFNTVSGLTKKPDYISVTYRGNSGNKTLEIAKKIKEDTGIEVLHHLTAVQNSHQDMAKILKNIEQAGLENILALRGDLPKDFDANIKGEYLLARDLITDIKQRECFSVGAATYPEGHVSSPLDIENIEHLRQKYDAGADFFVSQLFFENERFYRLNEAIKTARITAPVTAGIMPIMSTANVERLIFFGASIPTKLIKIINKYKDNPEDLRKAGLEYSLEQIDDLLAHGVDGVHIYTMNRPSVANVIMERYL</sequence>
<protein>
    <recommendedName>
        <fullName evidence="8">Methylenetetrahydrofolate reductase</fullName>
    </recommendedName>
</protein>
<dbReference type="RefSeq" id="WP_213534293.1">
    <property type="nucleotide sequence ID" value="NZ_BOVQ01000003.1"/>
</dbReference>
<comment type="pathway">
    <text evidence="2 8">One-carbon metabolism; tetrahydrofolate interconversion.</text>
</comment>
<evidence type="ECO:0000256" key="2">
    <source>
        <dbReference type="ARBA" id="ARBA00004777"/>
    </source>
</evidence>
<dbReference type="Pfam" id="PF02219">
    <property type="entry name" value="MTHFR"/>
    <property type="match status" value="1"/>
</dbReference>
<proteinExistence type="inferred from homology"/>
<evidence type="ECO:0000256" key="1">
    <source>
        <dbReference type="ARBA" id="ARBA00001974"/>
    </source>
</evidence>
<comment type="catalytic activity">
    <reaction evidence="7">
        <text>(6S)-5-methyl-5,6,7,8-tetrahydrofolate + NAD(+) = (6R)-5,10-methylene-5,6,7,8-tetrahydrofolate + NADH + H(+)</text>
        <dbReference type="Rhea" id="RHEA:19821"/>
        <dbReference type="ChEBI" id="CHEBI:15378"/>
        <dbReference type="ChEBI" id="CHEBI:15636"/>
        <dbReference type="ChEBI" id="CHEBI:18608"/>
        <dbReference type="ChEBI" id="CHEBI:57540"/>
        <dbReference type="ChEBI" id="CHEBI:57945"/>
        <dbReference type="EC" id="1.5.1.54"/>
    </reaction>
    <physiologicalReaction direction="right-to-left" evidence="7">
        <dbReference type="Rhea" id="RHEA:19823"/>
    </physiologicalReaction>
</comment>
<dbReference type="CDD" id="cd00537">
    <property type="entry name" value="MTHFR"/>
    <property type="match status" value="1"/>
</dbReference>
<keyword evidence="10" id="KW-1185">Reference proteome</keyword>
<dbReference type="InterPro" id="IPR029041">
    <property type="entry name" value="FAD-linked_oxidoreductase-like"/>
</dbReference>
<evidence type="ECO:0000256" key="8">
    <source>
        <dbReference type="RuleBase" id="RU003862"/>
    </source>
</evidence>
<keyword evidence="5 8" id="KW-0274">FAD</keyword>
<evidence type="ECO:0000256" key="4">
    <source>
        <dbReference type="ARBA" id="ARBA00022630"/>
    </source>
</evidence>
<name>A0ABV9JA23_9LACT</name>
<accession>A0ABV9JA23</accession>
<gene>
    <name evidence="9" type="ORF">ACFO26_01115</name>
</gene>